<organism evidence="1">
    <name type="scientific">marine metagenome</name>
    <dbReference type="NCBI Taxonomy" id="408172"/>
    <lineage>
        <taxon>unclassified sequences</taxon>
        <taxon>metagenomes</taxon>
        <taxon>ecological metagenomes</taxon>
    </lineage>
</organism>
<dbReference type="EMBL" id="UINC01024340">
    <property type="protein sequence ID" value="SVA97773.1"/>
    <property type="molecule type" value="Genomic_DNA"/>
</dbReference>
<dbReference type="InterPro" id="IPR056470">
    <property type="entry name" value="BesD/HalB-like"/>
</dbReference>
<sequence>MATDIIHSLVDLERYPVDDLSSDQGTALIACLQASLERVGSASLPGFLLPDALEAMAAEAESLAHLAYAGPTRVSPYFFNYDIAGSDVPDDHPTRFKGTRNVSQVAYDLIPRDSLLCRLYHSDVVTNLVARVRNKDRLYRLADRYQSLNISVMREGGHQQWHFDQGRLVTTLLMQAAEKGGVFEYVPDIRSEEEEHFDEVAKVLAGDRSKVRQLDLVPGSLNLFLGHYSMHRVTPVEGYRNRLQTIFAFTDEPDTQGNLKSSILHYGPRVAALEGAQA</sequence>
<evidence type="ECO:0008006" key="2">
    <source>
        <dbReference type="Google" id="ProtNLM"/>
    </source>
</evidence>
<dbReference type="Pfam" id="PF23169">
    <property type="entry name" value="HalD"/>
    <property type="match status" value="1"/>
</dbReference>
<accession>A0A382A9X7</accession>
<proteinExistence type="predicted"/>
<dbReference type="SUPFAM" id="SSF51197">
    <property type="entry name" value="Clavaminate synthase-like"/>
    <property type="match status" value="1"/>
</dbReference>
<name>A0A382A9X7_9ZZZZ</name>
<reference evidence="1" key="1">
    <citation type="submission" date="2018-05" db="EMBL/GenBank/DDBJ databases">
        <authorList>
            <person name="Lanie J.A."/>
            <person name="Ng W.-L."/>
            <person name="Kazmierczak K.M."/>
            <person name="Andrzejewski T.M."/>
            <person name="Davidsen T.M."/>
            <person name="Wayne K.J."/>
            <person name="Tettelin H."/>
            <person name="Glass J.I."/>
            <person name="Rusch D."/>
            <person name="Podicherti R."/>
            <person name="Tsui H.-C.T."/>
            <person name="Winkler M.E."/>
        </authorList>
    </citation>
    <scope>NUCLEOTIDE SEQUENCE</scope>
</reference>
<gene>
    <name evidence="1" type="ORF">METZ01_LOCUS150627</name>
</gene>
<protein>
    <recommendedName>
        <fullName evidence="2">Fe2OG dioxygenase domain-containing protein</fullName>
    </recommendedName>
</protein>
<dbReference type="AlphaFoldDB" id="A0A382A9X7"/>
<evidence type="ECO:0000313" key="1">
    <source>
        <dbReference type="EMBL" id="SVA97773.1"/>
    </source>
</evidence>
<dbReference type="Gene3D" id="2.60.120.620">
    <property type="entry name" value="q2cbj1_9rhob like domain"/>
    <property type="match status" value="1"/>
</dbReference>